<dbReference type="AlphaFoldDB" id="A0AAD9ZET7"/>
<feature type="region of interest" description="Disordered" evidence="2">
    <location>
        <begin position="171"/>
        <end position="225"/>
    </location>
</feature>
<dbReference type="GO" id="GO:0005886">
    <property type="term" value="C:plasma membrane"/>
    <property type="evidence" value="ECO:0007669"/>
    <property type="project" value="TreeGrafter"/>
</dbReference>
<feature type="compositionally biased region" description="Acidic residues" evidence="2">
    <location>
        <begin position="254"/>
        <end position="263"/>
    </location>
</feature>
<comment type="similarity">
    <text evidence="1">Belongs to the SIN1 family.</text>
</comment>
<feature type="region of interest" description="Disordered" evidence="2">
    <location>
        <begin position="651"/>
        <end position="683"/>
    </location>
</feature>
<evidence type="ECO:0000259" key="3">
    <source>
        <dbReference type="Pfam" id="PF16978"/>
    </source>
</evidence>
<feature type="domain" description="SIN1-type PH" evidence="4">
    <location>
        <begin position="706"/>
        <end position="811"/>
    </location>
</feature>
<evidence type="ECO:0000313" key="7">
    <source>
        <dbReference type="Proteomes" id="UP001276659"/>
    </source>
</evidence>
<comment type="caution">
    <text evidence="6">The sequence shown here is derived from an EMBL/GenBank/DDBJ whole genome shotgun (WGS) entry which is preliminary data.</text>
</comment>
<feature type="domain" description="AVO1/Sin1 ubiquitin-like" evidence="5">
    <location>
        <begin position="574"/>
        <end position="644"/>
    </location>
</feature>
<name>A0AAD9ZET7_9LECA</name>
<dbReference type="GO" id="GO:0038203">
    <property type="term" value="P:TORC2 signaling"/>
    <property type="evidence" value="ECO:0007669"/>
    <property type="project" value="TreeGrafter"/>
</dbReference>
<feature type="compositionally biased region" description="Polar residues" evidence="2">
    <location>
        <begin position="171"/>
        <end position="189"/>
    </location>
</feature>
<dbReference type="Pfam" id="PF23164">
    <property type="entry name" value="UBL_AVO1"/>
    <property type="match status" value="1"/>
</dbReference>
<keyword evidence="7" id="KW-1185">Reference proteome</keyword>
<dbReference type="GO" id="GO:0031932">
    <property type="term" value="C:TORC2 complex"/>
    <property type="evidence" value="ECO:0007669"/>
    <property type="project" value="InterPro"/>
</dbReference>
<feature type="region of interest" description="Disordered" evidence="2">
    <location>
        <begin position="78"/>
        <end position="136"/>
    </location>
</feature>
<dbReference type="EMBL" id="JASNWA010000004">
    <property type="protein sequence ID" value="KAK3177021.1"/>
    <property type="molecule type" value="Genomic_DNA"/>
</dbReference>
<gene>
    <name evidence="6" type="ORF">OEA41_008347</name>
</gene>
<feature type="compositionally biased region" description="Low complexity" evidence="2">
    <location>
        <begin position="539"/>
        <end position="556"/>
    </location>
</feature>
<organism evidence="6 7">
    <name type="scientific">Lepraria neglecta</name>
    <dbReference type="NCBI Taxonomy" id="209136"/>
    <lineage>
        <taxon>Eukaryota</taxon>
        <taxon>Fungi</taxon>
        <taxon>Dikarya</taxon>
        <taxon>Ascomycota</taxon>
        <taxon>Pezizomycotina</taxon>
        <taxon>Lecanoromycetes</taxon>
        <taxon>OSLEUM clade</taxon>
        <taxon>Lecanoromycetidae</taxon>
        <taxon>Lecanorales</taxon>
        <taxon>Lecanorineae</taxon>
        <taxon>Stereocaulaceae</taxon>
        <taxon>Lepraria</taxon>
    </lineage>
</organism>
<reference evidence="6" key="1">
    <citation type="submission" date="2022-11" db="EMBL/GenBank/DDBJ databases">
        <title>Chromosomal genome sequence assembly and mating type (MAT) locus characterization of the leprose asexual lichenized fungus Lepraria neglecta (Nyl.) Erichsen.</title>
        <authorList>
            <person name="Allen J.L."/>
            <person name="Pfeffer B."/>
        </authorList>
    </citation>
    <scope>NUCLEOTIDE SEQUENCE</scope>
    <source>
        <strain evidence="6">Allen 5258</strain>
    </source>
</reference>
<dbReference type="InterPro" id="IPR011993">
    <property type="entry name" value="PH-like_dom_sf"/>
</dbReference>
<dbReference type="Pfam" id="PF16979">
    <property type="entry name" value="SIN1_PH"/>
    <property type="match status" value="1"/>
</dbReference>
<dbReference type="Pfam" id="PF16978">
    <property type="entry name" value="CRIM"/>
    <property type="match status" value="1"/>
</dbReference>
<dbReference type="InterPro" id="IPR056385">
    <property type="entry name" value="UBL_AVO1/Sin1"/>
</dbReference>
<dbReference type="PANTHER" id="PTHR13335">
    <property type="entry name" value="TARGET OF RAPAMYCIN COMPLEX 2 SUBUNIT MAPKAP1"/>
    <property type="match status" value="1"/>
</dbReference>
<proteinExistence type="inferred from homology"/>
<sequence>MLLSFLIWQLRTSYLTHIKDGIGERLINVDSSVLNDPSFRAAGWSANIADIKRTYSPPIPTTISSDYFAAPPRSAGFAPAGFNDEEEEGGMVTGRNSTDTVGPGPNVRRRRRREQHDEDDSSDLSDESEDDVEAARRDAQKIRFAKMPVRNRSGSSPIRSSFKDGVEVIITSPSRRSNQGRLRSGSLTSVEAVKQRARRDTTTSSEISSENELDPSIFRRRQINPTKAAKASNLLAAKAEEDERQQLRNLTDTINEDDGEESDGSSLSSAFGETLDSGSLLDDMVSSSLTDIPAPLNLNKASPNKPKSTVQNLLQALPPARPISTIQPVSLLGQALKARQSKPKNPVEVFARLSGKGVPDPLYIRIYPPFSEKPDSPFDMPLLKNVQDNDSGEKPQVTVAEAIGLALWRYREEGLKPPLEESKLNVNRWTLRMVDDGEVEYDFPALVRTRPIADFASNNSRGVRGRSREKPYDEFALVEATEAQVKENQSLTPKYDKYASTTDEAPVEPTSTTTITTTIKRQSQPTEKKEVAFAPSLGPRKPTTTTPADKPALPATHSTPRMGPAKQLRIHFTSLEASTQVTTIEVTTDTYLAEVLDNVCKRWKLDKAYHILKVSGTNTIAPVDRTVEALGARTDLDLIRRRFANDGALGIAGSPGSSSPNAPLMLPSSTGAETPRKGGKGRTGLGAGVGIHPLAQKQDLLGSTAKYKKYNVIRKQPMSFAPSHQRVLLMDEDYMHILPGETGKTLFSEGSGKTSRVPFSMIVGCKVSRRHPKTFRVVIVRDKEDTKRYDFEAQSVGDAAEIVEEIQKGMEPYDQQLAARS</sequence>
<feature type="compositionally biased region" description="Low complexity" evidence="2">
    <location>
        <begin position="651"/>
        <end position="663"/>
    </location>
</feature>
<accession>A0AAD9ZET7</accession>
<dbReference type="GO" id="GO:0005737">
    <property type="term" value="C:cytoplasm"/>
    <property type="evidence" value="ECO:0007669"/>
    <property type="project" value="TreeGrafter"/>
</dbReference>
<evidence type="ECO:0000256" key="1">
    <source>
        <dbReference type="ARBA" id="ARBA00009407"/>
    </source>
</evidence>
<evidence type="ECO:0000259" key="5">
    <source>
        <dbReference type="Pfam" id="PF23164"/>
    </source>
</evidence>
<dbReference type="InterPro" id="IPR031313">
    <property type="entry name" value="Sin1_PH_dom"/>
</dbReference>
<dbReference type="PANTHER" id="PTHR13335:SF1">
    <property type="entry name" value="TARGET OF RAPAMYCIN COMPLEX 2 SUBUNIT MAPKAP1"/>
    <property type="match status" value="1"/>
</dbReference>
<feature type="domain" description="CRIM" evidence="3">
    <location>
        <begin position="330"/>
        <end position="489"/>
    </location>
</feature>
<evidence type="ECO:0000259" key="4">
    <source>
        <dbReference type="Pfam" id="PF16979"/>
    </source>
</evidence>
<dbReference type="Proteomes" id="UP001276659">
    <property type="component" value="Unassembled WGS sequence"/>
</dbReference>
<dbReference type="InterPro" id="IPR031567">
    <property type="entry name" value="CRIM_dom"/>
</dbReference>
<evidence type="ECO:0000313" key="6">
    <source>
        <dbReference type="EMBL" id="KAK3177021.1"/>
    </source>
</evidence>
<dbReference type="InterPro" id="IPR008828">
    <property type="entry name" value="Sin1/Avo1"/>
</dbReference>
<dbReference type="Gene3D" id="2.30.29.30">
    <property type="entry name" value="Pleckstrin-homology domain (PH domain)/Phosphotyrosine-binding domain (PTB)"/>
    <property type="match status" value="1"/>
</dbReference>
<feature type="region of interest" description="Disordered" evidence="2">
    <location>
        <begin position="251"/>
        <end position="273"/>
    </location>
</feature>
<evidence type="ECO:0000256" key="2">
    <source>
        <dbReference type="SAM" id="MobiDB-lite"/>
    </source>
</evidence>
<feature type="region of interest" description="Disordered" evidence="2">
    <location>
        <begin position="494"/>
        <end position="562"/>
    </location>
</feature>
<dbReference type="GO" id="GO:0005546">
    <property type="term" value="F:phosphatidylinositol-4,5-bisphosphate binding"/>
    <property type="evidence" value="ECO:0007669"/>
    <property type="project" value="TreeGrafter"/>
</dbReference>
<feature type="compositionally biased region" description="Acidic residues" evidence="2">
    <location>
        <begin position="117"/>
        <end position="132"/>
    </location>
</feature>
<protein>
    <submittedName>
        <fullName evidence="6">Uncharacterized protein</fullName>
    </submittedName>
</protein>
<feature type="compositionally biased region" description="Low complexity" evidence="2">
    <location>
        <begin position="510"/>
        <end position="519"/>
    </location>
</feature>